<evidence type="ECO:0000313" key="2">
    <source>
        <dbReference type="Proteomes" id="UP000014974"/>
    </source>
</evidence>
<reference evidence="1 2" key="1">
    <citation type="journal article" date="2013" name="Genome Announc.">
        <title>Draft Genome Sequence of Cyclobacterium qasimii Strain M12-11BT, Isolated from Arctic Marine Sediment.</title>
        <authorList>
            <person name="Shivaji S."/>
            <person name="Ara S."/>
            <person name="Singh A."/>
            <person name="Kumar Pinnaka A."/>
        </authorList>
    </citation>
    <scope>NUCLEOTIDE SEQUENCE [LARGE SCALE GENOMIC DNA]</scope>
    <source>
        <strain evidence="1 2">M12-11B</strain>
    </source>
</reference>
<dbReference type="STRING" id="641524.ADICYQ_3727"/>
<accession>S7VC83</accession>
<proteinExistence type="predicted"/>
<evidence type="ECO:0000313" key="1">
    <source>
        <dbReference type="EMBL" id="EPR67172.1"/>
    </source>
</evidence>
<organism evidence="1 2">
    <name type="scientific">Cyclobacterium qasimii M12-11B</name>
    <dbReference type="NCBI Taxonomy" id="641524"/>
    <lineage>
        <taxon>Bacteria</taxon>
        <taxon>Pseudomonadati</taxon>
        <taxon>Bacteroidota</taxon>
        <taxon>Cytophagia</taxon>
        <taxon>Cytophagales</taxon>
        <taxon>Cyclobacteriaceae</taxon>
        <taxon>Cyclobacterium</taxon>
    </lineage>
</organism>
<dbReference type="AlphaFoldDB" id="S7VC83"/>
<name>S7VC83_9BACT</name>
<comment type="caution">
    <text evidence="1">The sequence shown here is derived from an EMBL/GenBank/DDBJ whole genome shotgun (WGS) entry which is preliminary data.</text>
</comment>
<gene>
    <name evidence="1" type="ORF">ADICYQ_3727</name>
</gene>
<protein>
    <submittedName>
        <fullName evidence="1">Uncharacterized protein</fullName>
    </submittedName>
</protein>
<sequence length="57" mass="6578">MGRYGNRTAITGFNHRPFVRDKNQSSLIEICTDRKQKRDGKQLLATVSFNFIEIPHA</sequence>
<dbReference type="EMBL" id="ATNM01000134">
    <property type="protein sequence ID" value="EPR67172.1"/>
    <property type="molecule type" value="Genomic_DNA"/>
</dbReference>
<dbReference type="Proteomes" id="UP000014974">
    <property type="component" value="Unassembled WGS sequence"/>
</dbReference>